<evidence type="ECO:0000313" key="3">
    <source>
        <dbReference type="Proteomes" id="UP000626109"/>
    </source>
</evidence>
<comment type="caution">
    <text evidence="2">The sequence shown here is derived from an EMBL/GenBank/DDBJ whole genome shotgun (WGS) entry which is preliminary data.</text>
</comment>
<feature type="region of interest" description="Disordered" evidence="1">
    <location>
        <begin position="53"/>
        <end position="76"/>
    </location>
</feature>
<dbReference type="Proteomes" id="UP000626109">
    <property type="component" value="Unassembled WGS sequence"/>
</dbReference>
<protein>
    <submittedName>
        <fullName evidence="2">Uncharacterized protein</fullName>
    </submittedName>
</protein>
<name>A0A813K1C9_POLGL</name>
<feature type="region of interest" description="Disordered" evidence="1">
    <location>
        <begin position="1"/>
        <end position="30"/>
    </location>
</feature>
<dbReference type="EMBL" id="CAJNNW010027153">
    <property type="protein sequence ID" value="CAE8689898.1"/>
    <property type="molecule type" value="Genomic_DNA"/>
</dbReference>
<gene>
    <name evidence="2" type="ORF">PGLA2088_LOCUS26683</name>
</gene>
<evidence type="ECO:0000313" key="2">
    <source>
        <dbReference type="EMBL" id="CAE8689898.1"/>
    </source>
</evidence>
<sequence length="217" mass="21439">MLGRGRWGHPAPPILREKVPARRSGRPEQSLVQLRSALAASVGAAAAVGATAAGKSSRLGRQRQASSSNLSPGAGPKLSAGAALSWGRQLTACSSTEEVLALCRARGLLGGVDAVAALFRAAQLPAARSGSSSSSGSELERLLHLALGGGESPVAAMEPTNTAWAAGKLRARGTSAAAALGSAVASNAAAPNFQGTAKAARGLCTPVSSEGPASESL</sequence>
<evidence type="ECO:0000256" key="1">
    <source>
        <dbReference type="SAM" id="MobiDB-lite"/>
    </source>
</evidence>
<reference evidence="2" key="1">
    <citation type="submission" date="2021-02" db="EMBL/GenBank/DDBJ databases">
        <authorList>
            <person name="Dougan E. K."/>
            <person name="Rhodes N."/>
            <person name="Thang M."/>
            <person name="Chan C."/>
        </authorList>
    </citation>
    <scope>NUCLEOTIDE SEQUENCE</scope>
</reference>
<dbReference type="AlphaFoldDB" id="A0A813K1C9"/>
<proteinExistence type="predicted"/>
<accession>A0A813K1C9</accession>
<organism evidence="2 3">
    <name type="scientific">Polarella glacialis</name>
    <name type="common">Dinoflagellate</name>
    <dbReference type="NCBI Taxonomy" id="89957"/>
    <lineage>
        <taxon>Eukaryota</taxon>
        <taxon>Sar</taxon>
        <taxon>Alveolata</taxon>
        <taxon>Dinophyceae</taxon>
        <taxon>Suessiales</taxon>
        <taxon>Suessiaceae</taxon>
        <taxon>Polarella</taxon>
    </lineage>
</organism>